<reference evidence="13" key="1">
    <citation type="submission" date="2020-10" db="EMBL/GenBank/DDBJ databases">
        <authorList>
            <person name="Han B."/>
            <person name="Lu T."/>
            <person name="Zhao Q."/>
            <person name="Huang X."/>
            <person name="Zhao Y."/>
        </authorList>
    </citation>
    <scope>NUCLEOTIDE SEQUENCE</scope>
</reference>
<dbReference type="SMART" id="SM00369">
    <property type="entry name" value="LRR_TYP"/>
    <property type="match status" value="5"/>
</dbReference>
<dbReference type="Pfam" id="PF08263">
    <property type="entry name" value="LRRNT_2"/>
    <property type="match status" value="1"/>
</dbReference>
<gene>
    <name evidence="13" type="ORF">NCGR_LOCUS64477</name>
</gene>
<name>A0A811SIK5_9POAL</name>
<comment type="subcellular location">
    <subcellularLocation>
        <location evidence="1">Cell membrane</location>
        <topology evidence="1">Single-pass type I membrane protein</topology>
    </subcellularLocation>
</comment>
<dbReference type="Gene3D" id="3.80.10.10">
    <property type="entry name" value="Ribonuclease Inhibitor"/>
    <property type="match status" value="4"/>
</dbReference>
<keyword evidence="8" id="KW-1133">Transmembrane helix</keyword>
<dbReference type="PANTHER" id="PTHR48063">
    <property type="entry name" value="LRR RECEPTOR-LIKE KINASE"/>
    <property type="match status" value="1"/>
</dbReference>
<evidence type="ECO:0000256" key="7">
    <source>
        <dbReference type="ARBA" id="ARBA00022737"/>
    </source>
</evidence>
<evidence type="ECO:0000313" key="14">
    <source>
        <dbReference type="Proteomes" id="UP000604825"/>
    </source>
</evidence>
<keyword evidence="14" id="KW-1185">Reference proteome</keyword>
<evidence type="ECO:0000313" key="13">
    <source>
        <dbReference type="EMBL" id="CAD6340379.1"/>
    </source>
</evidence>
<evidence type="ECO:0000256" key="11">
    <source>
        <dbReference type="SAM" id="SignalP"/>
    </source>
</evidence>
<dbReference type="Pfam" id="PF00560">
    <property type="entry name" value="LRR_1"/>
    <property type="match status" value="8"/>
</dbReference>
<sequence>MHGLLTALVLCYFTISSIAGKASSCIPEERDALLAFKAGFTDPEDKLRSWQGQDCCNWTGVACSNKTHHVIKLDVSQFGLIKGENEINSSLASLTRLAYLDLSDNNFGGLAIPEILGSFKKLRYLDLSRAYFGGKVPPQLGNLSTLEHLDLNSFSSSSTIRVDSFLWVSHLTSLTYLDLGWVYLAACSDWLQALSNLPSLKVLHLNDAFLPATDLNSVSHVNFTALTVLNLTNNELNSSLPNWIWVLNSLSHLDLSGCQLSGSIPDKTENLTSLELLQLRNNHLTGEIPQAMCRLCNLNYIDLSMNNLYGDTAARKNPFFCMKQLHFLDVGDNNVTGSLSGWLEDLTSVIYLDISNNLFSGQGRTSLTGCAHKQKLRWLIYAAQISWAHYLIGSGTSLHPSLAWIYQILPDCWQKASPLQAIDFSRNKLHGEIPSTMVSITSLAVLSLSENSLTGNFPTSLKSCNKLIILDLAHNNLSGEIGTWMGDSQQSLLVLSLWSNQFSGEIPEQLFQLHDLQYLDLSRNNLSGPVPLSLGSLTAMSVYQEGFREYAVKFPQFKFTVYDGPLPQVAVHIATGGLLYLFVISSTDLSRNQLTGEIPKGIGALSSLVNLNLAGNHIIGIIPEEIGNLWRDEFHSRPTKAVGWWGEGSKKILGGRDVLGGGTWMGCTKDGRLAFLTNVLEPDAMPGARARGDLPLRFLQSNKSPLEVATEVAEEAHEYNGFNLILANLTTNIMVYVSNRSKGQPATIQLVSPGLNVLSNARLDNPWQKAIRLGKNFRELLREHGDDEIEVKDIVERLMTDTTKADKDRLPNSGCDPNWEHGLNSIFIEVQTDQGLYRTRSTAVLSVNYDGEANLYEYLESGIWKDHTLNYQI</sequence>
<evidence type="ECO:0000256" key="8">
    <source>
        <dbReference type="ARBA" id="ARBA00022989"/>
    </source>
</evidence>
<dbReference type="OrthoDB" id="1060944at2759"/>
<evidence type="ECO:0000256" key="10">
    <source>
        <dbReference type="ARBA" id="ARBA00023180"/>
    </source>
</evidence>
<dbReference type="FunFam" id="3.80.10.10:FF:000649">
    <property type="entry name" value="Leucine Rich Repeat family protein"/>
    <property type="match status" value="1"/>
</dbReference>
<dbReference type="Pfam" id="PF05742">
    <property type="entry name" value="TANGO2"/>
    <property type="match status" value="1"/>
</dbReference>
<keyword evidence="3" id="KW-1003">Cell membrane</keyword>
<keyword evidence="4" id="KW-0433">Leucine-rich repeat</keyword>
<comment type="similarity">
    <text evidence="2">Belongs to the RLP family.</text>
</comment>
<keyword evidence="5" id="KW-0812">Transmembrane</keyword>
<evidence type="ECO:0000256" key="6">
    <source>
        <dbReference type="ARBA" id="ARBA00022729"/>
    </source>
</evidence>
<dbReference type="SUPFAM" id="SSF52058">
    <property type="entry name" value="L domain-like"/>
    <property type="match status" value="2"/>
</dbReference>
<dbReference type="InterPro" id="IPR001611">
    <property type="entry name" value="Leu-rich_rpt"/>
</dbReference>
<feature type="domain" description="Leucine-rich repeat-containing N-terminal plant-type" evidence="12">
    <location>
        <begin position="27"/>
        <end position="64"/>
    </location>
</feature>
<evidence type="ECO:0000256" key="1">
    <source>
        <dbReference type="ARBA" id="ARBA00004251"/>
    </source>
</evidence>
<evidence type="ECO:0000256" key="9">
    <source>
        <dbReference type="ARBA" id="ARBA00023136"/>
    </source>
</evidence>
<dbReference type="Proteomes" id="UP000604825">
    <property type="component" value="Unassembled WGS sequence"/>
</dbReference>
<evidence type="ECO:0000256" key="3">
    <source>
        <dbReference type="ARBA" id="ARBA00022475"/>
    </source>
</evidence>
<dbReference type="FunFam" id="3.80.10.10:FF:001678">
    <property type="entry name" value="Calmodulin-binding receptor kinase CaMRLK"/>
    <property type="match status" value="1"/>
</dbReference>
<protein>
    <recommendedName>
        <fullName evidence="12">Leucine-rich repeat-containing N-terminal plant-type domain-containing protein</fullName>
    </recommendedName>
</protein>
<dbReference type="InterPro" id="IPR003591">
    <property type="entry name" value="Leu-rich_rpt_typical-subtyp"/>
</dbReference>
<keyword evidence="9" id="KW-0472">Membrane</keyword>
<keyword evidence="7" id="KW-0677">Repeat</keyword>
<dbReference type="InterPro" id="IPR032675">
    <property type="entry name" value="LRR_dom_sf"/>
</dbReference>
<dbReference type="InterPro" id="IPR008551">
    <property type="entry name" value="TANGO2"/>
</dbReference>
<feature type="chain" id="PRO_5032544064" description="Leucine-rich repeat-containing N-terminal plant-type domain-containing protein" evidence="11">
    <location>
        <begin position="20"/>
        <end position="873"/>
    </location>
</feature>
<evidence type="ECO:0000256" key="5">
    <source>
        <dbReference type="ARBA" id="ARBA00022692"/>
    </source>
</evidence>
<dbReference type="AlphaFoldDB" id="A0A811SIK5"/>
<keyword evidence="10" id="KW-0325">Glycoprotein</keyword>
<dbReference type="FunFam" id="3.80.10.10:FF:000129">
    <property type="entry name" value="Leucine-rich repeat receptor-like kinase"/>
    <property type="match status" value="1"/>
</dbReference>
<evidence type="ECO:0000259" key="12">
    <source>
        <dbReference type="Pfam" id="PF08263"/>
    </source>
</evidence>
<keyword evidence="6 11" id="KW-0732">Signal</keyword>
<evidence type="ECO:0000256" key="4">
    <source>
        <dbReference type="ARBA" id="ARBA00022614"/>
    </source>
</evidence>
<accession>A0A811SIK5</accession>
<evidence type="ECO:0000256" key="2">
    <source>
        <dbReference type="ARBA" id="ARBA00009592"/>
    </source>
</evidence>
<dbReference type="PANTHER" id="PTHR48063:SF21">
    <property type="entry name" value="LEUCINE-RICH REPEAT-CONTAINING N-TERMINAL PLANT-TYPE DOMAIN-CONTAINING PROTEIN"/>
    <property type="match status" value="1"/>
</dbReference>
<organism evidence="13 14">
    <name type="scientific">Miscanthus lutarioriparius</name>
    <dbReference type="NCBI Taxonomy" id="422564"/>
    <lineage>
        <taxon>Eukaryota</taxon>
        <taxon>Viridiplantae</taxon>
        <taxon>Streptophyta</taxon>
        <taxon>Embryophyta</taxon>
        <taxon>Tracheophyta</taxon>
        <taxon>Spermatophyta</taxon>
        <taxon>Magnoliopsida</taxon>
        <taxon>Liliopsida</taxon>
        <taxon>Poales</taxon>
        <taxon>Poaceae</taxon>
        <taxon>PACMAD clade</taxon>
        <taxon>Panicoideae</taxon>
        <taxon>Andropogonodae</taxon>
        <taxon>Andropogoneae</taxon>
        <taxon>Saccharinae</taxon>
        <taxon>Miscanthus</taxon>
    </lineage>
</organism>
<proteinExistence type="inferred from homology"/>
<comment type="caution">
    <text evidence="13">The sequence shown here is derived from an EMBL/GenBank/DDBJ whole genome shotgun (WGS) entry which is preliminary data.</text>
</comment>
<dbReference type="InterPro" id="IPR013210">
    <property type="entry name" value="LRR_N_plant-typ"/>
</dbReference>
<dbReference type="GO" id="GO:0005886">
    <property type="term" value="C:plasma membrane"/>
    <property type="evidence" value="ECO:0007669"/>
    <property type="project" value="UniProtKB-SubCell"/>
</dbReference>
<dbReference type="EMBL" id="CAJGYO010000019">
    <property type="protein sequence ID" value="CAD6340379.1"/>
    <property type="molecule type" value="Genomic_DNA"/>
</dbReference>
<feature type="signal peptide" evidence="11">
    <location>
        <begin position="1"/>
        <end position="19"/>
    </location>
</feature>
<dbReference type="InterPro" id="IPR046956">
    <property type="entry name" value="RLP23-like"/>
</dbReference>